<dbReference type="GO" id="GO:0034272">
    <property type="term" value="C:phosphatidylinositol 3-kinase complex, class III, type II"/>
    <property type="evidence" value="ECO:0007669"/>
    <property type="project" value="TreeGrafter"/>
</dbReference>
<accession>A0AAN9KT06</accession>
<organism evidence="3 4">
    <name type="scientific">Canavalia gladiata</name>
    <name type="common">Sword bean</name>
    <name type="synonym">Dolichos gladiatus</name>
    <dbReference type="NCBI Taxonomy" id="3824"/>
    <lineage>
        <taxon>Eukaryota</taxon>
        <taxon>Viridiplantae</taxon>
        <taxon>Streptophyta</taxon>
        <taxon>Embryophyta</taxon>
        <taxon>Tracheophyta</taxon>
        <taxon>Spermatophyta</taxon>
        <taxon>Magnoliopsida</taxon>
        <taxon>eudicotyledons</taxon>
        <taxon>Gunneridae</taxon>
        <taxon>Pentapetalae</taxon>
        <taxon>rosids</taxon>
        <taxon>fabids</taxon>
        <taxon>Fabales</taxon>
        <taxon>Fabaceae</taxon>
        <taxon>Papilionoideae</taxon>
        <taxon>50 kb inversion clade</taxon>
        <taxon>NPAAA clade</taxon>
        <taxon>indigoferoid/millettioid clade</taxon>
        <taxon>Phaseoleae</taxon>
        <taxon>Canavalia</taxon>
    </lineage>
</organism>
<reference evidence="3 4" key="1">
    <citation type="submission" date="2024-01" db="EMBL/GenBank/DDBJ databases">
        <title>The genomes of 5 underutilized Papilionoideae crops provide insights into root nodulation and disease resistanc.</title>
        <authorList>
            <person name="Jiang F."/>
        </authorList>
    </citation>
    <scope>NUCLEOTIDE SEQUENCE [LARGE SCALE GENOMIC DNA]</scope>
    <source>
        <strain evidence="3">LVBAO_FW01</strain>
        <tissue evidence="3">Leaves</tissue>
    </source>
</reference>
<feature type="compositionally biased region" description="Polar residues" evidence="2">
    <location>
        <begin position="104"/>
        <end position="113"/>
    </location>
</feature>
<dbReference type="GO" id="GO:0000407">
    <property type="term" value="C:phagophore assembly site"/>
    <property type="evidence" value="ECO:0007669"/>
    <property type="project" value="TreeGrafter"/>
</dbReference>
<comment type="caution">
    <text evidence="3">The sequence shown here is derived from an EMBL/GenBank/DDBJ whole genome shotgun (WGS) entry which is preliminary data.</text>
</comment>
<dbReference type="GO" id="GO:0000423">
    <property type="term" value="P:mitophagy"/>
    <property type="evidence" value="ECO:0007669"/>
    <property type="project" value="TreeGrafter"/>
</dbReference>
<evidence type="ECO:0000313" key="3">
    <source>
        <dbReference type="EMBL" id="KAK7323335.1"/>
    </source>
</evidence>
<feature type="coiled-coil region" evidence="1">
    <location>
        <begin position="158"/>
        <end position="206"/>
    </location>
</feature>
<gene>
    <name evidence="3" type="ORF">VNO77_26805</name>
</gene>
<keyword evidence="1" id="KW-0175">Coiled coil</keyword>
<proteinExistence type="predicted"/>
<dbReference type="PANTHER" id="PTHR12768">
    <property type="entry name" value="BECLIN 1"/>
    <property type="match status" value="1"/>
</dbReference>
<protein>
    <recommendedName>
        <fullName evidence="5">Beclin 1</fullName>
    </recommendedName>
</protein>
<dbReference type="AlphaFoldDB" id="A0AAN9KT06"/>
<dbReference type="Proteomes" id="UP001367508">
    <property type="component" value="Unassembled WGS sequence"/>
</dbReference>
<dbReference type="GO" id="GO:0045324">
    <property type="term" value="P:late endosome to vacuole transport"/>
    <property type="evidence" value="ECO:0007669"/>
    <property type="project" value="TreeGrafter"/>
</dbReference>
<keyword evidence="4" id="KW-1185">Reference proteome</keyword>
<evidence type="ECO:0000256" key="2">
    <source>
        <dbReference type="SAM" id="MobiDB-lite"/>
    </source>
</evidence>
<dbReference type="InterPro" id="IPR007243">
    <property type="entry name" value="Atg6/Beclin"/>
</dbReference>
<dbReference type="GO" id="GO:0000045">
    <property type="term" value="P:autophagosome assembly"/>
    <property type="evidence" value="ECO:0007669"/>
    <property type="project" value="TreeGrafter"/>
</dbReference>
<dbReference type="PANTHER" id="PTHR12768:SF4">
    <property type="entry name" value="BECLIN-1"/>
    <property type="match status" value="1"/>
</dbReference>
<evidence type="ECO:0000313" key="4">
    <source>
        <dbReference type="Proteomes" id="UP001367508"/>
    </source>
</evidence>
<dbReference type="GO" id="GO:0030674">
    <property type="term" value="F:protein-macromolecule adaptor activity"/>
    <property type="evidence" value="ECO:0007669"/>
    <property type="project" value="TreeGrafter"/>
</dbReference>
<evidence type="ECO:0008006" key="5">
    <source>
        <dbReference type="Google" id="ProtNLM"/>
    </source>
</evidence>
<dbReference type="GO" id="GO:0034271">
    <property type="term" value="C:phosphatidylinositol 3-kinase complex, class III, type I"/>
    <property type="evidence" value="ECO:0007669"/>
    <property type="project" value="TreeGrafter"/>
</dbReference>
<dbReference type="EMBL" id="JAYMYQ010000006">
    <property type="protein sequence ID" value="KAK7323335.1"/>
    <property type="molecule type" value="Genomic_DNA"/>
</dbReference>
<name>A0AAN9KT06_CANGL</name>
<sequence length="250" mass="27703">MKKGDSKGRNRTFPVDLNVPQSVCQSCRNPVFFDDPSRSGLLGIQESSIHGTNSVISTTKMDNSYVVLPKQQPSALKIPPRPQGDVTQPRKTMEESFVVVYKSESQSDGNGIHSSAPGADSGGHFPSHNTGFNSTITVLTRAFEIATTQTQVEQPLCLDCMRILSDKLDKELEDANRDIEAYEACLKRLEGEAGDVISEADFLKEKLEPTKAVISQLEQRLTPAKDHGLRNLILPNNPHTYCLLKEYVWE</sequence>
<dbReference type="GO" id="GO:0043548">
    <property type="term" value="F:phosphatidylinositol 3-kinase binding"/>
    <property type="evidence" value="ECO:0007669"/>
    <property type="project" value="TreeGrafter"/>
</dbReference>
<evidence type="ECO:0000256" key="1">
    <source>
        <dbReference type="SAM" id="Coils"/>
    </source>
</evidence>
<feature type="region of interest" description="Disordered" evidence="2">
    <location>
        <begin position="104"/>
        <end position="128"/>
    </location>
</feature>
<dbReference type="GO" id="GO:0006995">
    <property type="term" value="P:cellular response to nitrogen starvation"/>
    <property type="evidence" value="ECO:0007669"/>
    <property type="project" value="TreeGrafter"/>
</dbReference>